<dbReference type="OrthoDB" id="610337at2759"/>
<dbReference type="InterPro" id="IPR001810">
    <property type="entry name" value="F-box_dom"/>
</dbReference>
<evidence type="ECO:0000313" key="2">
    <source>
        <dbReference type="EMBL" id="PIA30607.1"/>
    </source>
</evidence>
<sequence>MTKKAKTCNKQSLINLPEEIWYDIFSRLPVQALYQCMSVSKQWNNILNSLVADSYFAKLHYSRIHEDDDYGFFSLCCDFSNLEIISLPAAIGFDTFKEIMLFYSPAGFYFDAINNTYKVVYTCRCNNIYKTTIVEIYTLGSGRWRRILDIPNCLFFEQFTSQLFVNGALHLPVLLYEKQVNEKYIGALDIEAEMFRSFRGPPPPQDNALSRRTLCSLRESLCVFDNKGDGHIDLWIMKNYAIEDSWTKEYSIRKETPRLKIPTYFYEILTTFKHKVFLIFQNECEEYYDLEKGEFKPIQIHGIPSRSCRFCAVFHVGTISITSSPEIYY</sequence>
<dbReference type="Pfam" id="PF08268">
    <property type="entry name" value="FBA_3"/>
    <property type="match status" value="1"/>
</dbReference>
<dbReference type="SMART" id="SM00256">
    <property type="entry name" value="FBOX"/>
    <property type="match status" value="1"/>
</dbReference>
<dbReference type="InterPro" id="IPR013187">
    <property type="entry name" value="F-box-assoc_dom_typ3"/>
</dbReference>
<keyword evidence="3" id="KW-1185">Reference proteome</keyword>
<accession>A0A2G5CID8</accession>
<protein>
    <recommendedName>
        <fullName evidence="1">F-box domain-containing protein</fullName>
    </recommendedName>
</protein>
<reference evidence="2 3" key="1">
    <citation type="submission" date="2017-09" db="EMBL/GenBank/DDBJ databases">
        <title>WGS assembly of Aquilegia coerulea Goldsmith.</title>
        <authorList>
            <person name="Hodges S."/>
            <person name="Kramer E."/>
            <person name="Nordborg M."/>
            <person name="Tomkins J."/>
            <person name="Borevitz J."/>
            <person name="Derieg N."/>
            <person name="Yan J."/>
            <person name="Mihaltcheva S."/>
            <person name="Hayes R.D."/>
            <person name="Rokhsar D."/>
        </authorList>
    </citation>
    <scope>NUCLEOTIDE SEQUENCE [LARGE SCALE GENOMIC DNA]</scope>
    <source>
        <strain evidence="3">cv. Goldsmith</strain>
    </source>
</reference>
<feature type="domain" description="F-box" evidence="1">
    <location>
        <begin position="10"/>
        <end position="59"/>
    </location>
</feature>
<dbReference type="Proteomes" id="UP000230069">
    <property type="component" value="Unassembled WGS sequence"/>
</dbReference>
<evidence type="ECO:0000259" key="1">
    <source>
        <dbReference type="PROSITE" id="PS50181"/>
    </source>
</evidence>
<gene>
    <name evidence="2" type="ORF">AQUCO_05500136v1</name>
</gene>
<dbReference type="PANTHER" id="PTHR31672">
    <property type="entry name" value="BNACNNG10540D PROTEIN"/>
    <property type="match status" value="1"/>
</dbReference>
<dbReference type="Pfam" id="PF12937">
    <property type="entry name" value="F-box-like"/>
    <property type="match status" value="1"/>
</dbReference>
<dbReference type="NCBIfam" id="TIGR01640">
    <property type="entry name" value="F_box_assoc_1"/>
    <property type="match status" value="1"/>
</dbReference>
<dbReference type="AlphaFoldDB" id="A0A2G5CID8"/>
<evidence type="ECO:0000313" key="3">
    <source>
        <dbReference type="Proteomes" id="UP000230069"/>
    </source>
</evidence>
<dbReference type="EMBL" id="KZ305072">
    <property type="protein sequence ID" value="PIA30607.1"/>
    <property type="molecule type" value="Genomic_DNA"/>
</dbReference>
<dbReference type="Gene3D" id="1.20.1280.50">
    <property type="match status" value="1"/>
</dbReference>
<dbReference type="InParanoid" id="A0A2G5CID8"/>
<dbReference type="InterPro" id="IPR050796">
    <property type="entry name" value="SCF_F-box_component"/>
</dbReference>
<dbReference type="InterPro" id="IPR017451">
    <property type="entry name" value="F-box-assoc_interact_dom"/>
</dbReference>
<dbReference type="FunCoup" id="A0A2G5CID8">
    <property type="interactions" value="627"/>
</dbReference>
<dbReference type="PROSITE" id="PS50181">
    <property type="entry name" value="FBOX"/>
    <property type="match status" value="1"/>
</dbReference>
<dbReference type="PANTHER" id="PTHR31672:SF13">
    <property type="entry name" value="F-BOX PROTEIN CPR30-LIKE"/>
    <property type="match status" value="1"/>
</dbReference>
<dbReference type="SUPFAM" id="SSF81383">
    <property type="entry name" value="F-box domain"/>
    <property type="match status" value="1"/>
</dbReference>
<proteinExistence type="predicted"/>
<organism evidence="2 3">
    <name type="scientific">Aquilegia coerulea</name>
    <name type="common">Rocky mountain columbine</name>
    <dbReference type="NCBI Taxonomy" id="218851"/>
    <lineage>
        <taxon>Eukaryota</taxon>
        <taxon>Viridiplantae</taxon>
        <taxon>Streptophyta</taxon>
        <taxon>Embryophyta</taxon>
        <taxon>Tracheophyta</taxon>
        <taxon>Spermatophyta</taxon>
        <taxon>Magnoliopsida</taxon>
        <taxon>Ranunculales</taxon>
        <taxon>Ranunculaceae</taxon>
        <taxon>Thalictroideae</taxon>
        <taxon>Aquilegia</taxon>
    </lineage>
</organism>
<dbReference type="InterPro" id="IPR036047">
    <property type="entry name" value="F-box-like_dom_sf"/>
</dbReference>
<name>A0A2G5CID8_AQUCA</name>